<feature type="domain" description="Putative regulatory protein FmdB zinc ribbon" evidence="1">
    <location>
        <begin position="1"/>
        <end position="43"/>
    </location>
</feature>
<dbReference type="Proteomes" id="UP000593892">
    <property type="component" value="Chromosome"/>
</dbReference>
<dbReference type="InterPro" id="IPR013429">
    <property type="entry name" value="Regulatory_FmdB_Zinc_ribbon"/>
</dbReference>
<dbReference type="SUPFAM" id="SSF63393">
    <property type="entry name" value="RNA polymerase subunits"/>
    <property type="match status" value="1"/>
</dbReference>
<accession>A0A7S7NS11</accession>
<keyword evidence="3" id="KW-1185">Reference proteome</keyword>
<reference evidence="2 3" key="1">
    <citation type="submission" date="2020-10" db="EMBL/GenBank/DDBJ databases">
        <title>Complete genome sequence of Paludibaculum fermentans P105T, a facultatively anaerobic acidobacterium capable of dissimilatory Fe(III) reduction.</title>
        <authorList>
            <person name="Dedysh S.N."/>
            <person name="Beletsky A.V."/>
            <person name="Kulichevskaya I.S."/>
            <person name="Mardanov A.V."/>
            <person name="Ravin N.V."/>
        </authorList>
    </citation>
    <scope>NUCLEOTIDE SEQUENCE [LARGE SCALE GENOMIC DNA]</scope>
    <source>
        <strain evidence="2 3">P105</strain>
    </source>
</reference>
<sequence>MPIFEYACEDCGTKFEKLIRRESDYETLSCPSCGEQHLHKEHSTFSPKMGASKQSAPAMCPSGGTCPTPGKCGMN</sequence>
<dbReference type="Gene3D" id="2.20.28.30">
    <property type="entry name" value="RNA polymerase ii, chain L"/>
    <property type="match status" value="1"/>
</dbReference>
<organism evidence="2 3">
    <name type="scientific">Paludibaculum fermentans</name>
    <dbReference type="NCBI Taxonomy" id="1473598"/>
    <lineage>
        <taxon>Bacteria</taxon>
        <taxon>Pseudomonadati</taxon>
        <taxon>Acidobacteriota</taxon>
        <taxon>Terriglobia</taxon>
        <taxon>Bryobacterales</taxon>
        <taxon>Bryobacteraceae</taxon>
        <taxon>Paludibaculum</taxon>
    </lineage>
</organism>
<dbReference type="EMBL" id="CP063849">
    <property type="protein sequence ID" value="QOY88646.1"/>
    <property type="molecule type" value="Genomic_DNA"/>
</dbReference>
<gene>
    <name evidence="2" type="ORF">IRI77_01405</name>
</gene>
<dbReference type="RefSeq" id="WP_194450308.1">
    <property type="nucleotide sequence ID" value="NZ_CP063849.1"/>
</dbReference>
<protein>
    <submittedName>
        <fullName evidence="2">Zinc ribbon domain-containing protein</fullName>
    </submittedName>
</protein>
<dbReference type="Pfam" id="PF09723">
    <property type="entry name" value="Zn_ribbon_8"/>
    <property type="match status" value="1"/>
</dbReference>
<dbReference type="SMART" id="SM00834">
    <property type="entry name" value="CxxC_CXXC_SSSS"/>
    <property type="match status" value="1"/>
</dbReference>
<dbReference type="KEGG" id="pfer:IRI77_01405"/>
<evidence type="ECO:0000313" key="3">
    <source>
        <dbReference type="Proteomes" id="UP000593892"/>
    </source>
</evidence>
<evidence type="ECO:0000259" key="1">
    <source>
        <dbReference type="SMART" id="SM00834"/>
    </source>
</evidence>
<proteinExistence type="predicted"/>
<dbReference type="InterPro" id="IPR029040">
    <property type="entry name" value="RPABC4/Spt4"/>
</dbReference>
<evidence type="ECO:0000313" key="2">
    <source>
        <dbReference type="EMBL" id="QOY88646.1"/>
    </source>
</evidence>
<dbReference type="NCBIfam" id="TIGR02605">
    <property type="entry name" value="CxxC_CxxC_SSSS"/>
    <property type="match status" value="1"/>
</dbReference>
<dbReference type="AlphaFoldDB" id="A0A7S7NS11"/>
<name>A0A7S7NS11_PALFE</name>